<organism evidence="1">
    <name type="scientific">Hemiselmis andersenii</name>
    <name type="common">Cryptophyte alga</name>
    <dbReference type="NCBI Taxonomy" id="464988"/>
    <lineage>
        <taxon>Eukaryota</taxon>
        <taxon>Cryptophyceae</taxon>
        <taxon>Cryptomonadales</taxon>
        <taxon>Hemiselmidaceae</taxon>
        <taxon>Hemiselmis</taxon>
    </lineage>
</organism>
<evidence type="ECO:0000313" key="1">
    <source>
        <dbReference type="EMBL" id="CAD8746749.1"/>
    </source>
</evidence>
<reference evidence="1" key="1">
    <citation type="submission" date="2021-01" db="EMBL/GenBank/DDBJ databases">
        <authorList>
            <person name="Corre E."/>
            <person name="Pelletier E."/>
            <person name="Niang G."/>
            <person name="Scheremetjew M."/>
            <person name="Finn R."/>
            <person name="Kale V."/>
            <person name="Holt S."/>
            <person name="Cochrane G."/>
            <person name="Meng A."/>
            <person name="Brown T."/>
            <person name="Cohen L."/>
        </authorList>
    </citation>
    <scope>NUCLEOTIDE SEQUENCE</scope>
    <source>
        <strain evidence="1">CCMP441</strain>
    </source>
</reference>
<evidence type="ECO:0008006" key="2">
    <source>
        <dbReference type="Google" id="ProtNLM"/>
    </source>
</evidence>
<sequence>MGDQVVVGDGQGEGSQGGELRVRIRQLPSASHGLHIWPSALLLASYVHRHRSLLRRLPVVELGAGVGLPGLAAALLGDASSVTLTDRADDERVLRNLRDACSANGAPSARVVGLTWGEMSPHAAELVRGMEGGGVVLAADCLYEGAGFDAFLSTVSALLGGGGECWCVLQERGSGLSLPLLLRKWGLEWRQVADSACTYSADSSKRATVKVVQGGVEQPLPQPDAELRLLVLTMKGNEPRLRGPS</sequence>
<dbReference type="InterPro" id="IPR029063">
    <property type="entry name" value="SAM-dependent_MTases_sf"/>
</dbReference>
<dbReference type="InterPro" id="IPR019410">
    <property type="entry name" value="Methyltransf_16"/>
</dbReference>
<dbReference type="AlphaFoldDB" id="A0A6U4NP32"/>
<dbReference type="EMBL" id="HBFK01021403">
    <property type="protein sequence ID" value="CAD8746749.1"/>
    <property type="molecule type" value="Transcribed_RNA"/>
</dbReference>
<dbReference type="GO" id="GO:0005737">
    <property type="term" value="C:cytoplasm"/>
    <property type="evidence" value="ECO:0007669"/>
    <property type="project" value="TreeGrafter"/>
</dbReference>
<gene>
    <name evidence="1" type="ORF">HAND1043_LOCUS13246</name>
</gene>
<dbReference type="PANTHER" id="PTHR14614">
    <property type="entry name" value="HEPATOCELLULAR CARCINOMA-ASSOCIATED ANTIGEN"/>
    <property type="match status" value="1"/>
</dbReference>
<dbReference type="SUPFAM" id="SSF53335">
    <property type="entry name" value="S-adenosyl-L-methionine-dependent methyltransferases"/>
    <property type="match status" value="1"/>
</dbReference>
<proteinExistence type="predicted"/>
<accession>A0A6U4NP32</accession>
<dbReference type="PANTHER" id="PTHR14614:SF165">
    <property type="entry name" value="FAM86 N-TERMINAL DOMAIN-CONTAINING PROTEIN"/>
    <property type="match status" value="1"/>
</dbReference>
<name>A0A6U4NP32_HEMAN</name>
<dbReference type="Gene3D" id="3.40.50.150">
    <property type="entry name" value="Vaccinia Virus protein VP39"/>
    <property type="match status" value="1"/>
</dbReference>
<protein>
    <recommendedName>
        <fullName evidence="2">Calmodulin-lysine N-methyltransferase</fullName>
    </recommendedName>
</protein>
<dbReference type="GO" id="GO:0005634">
    <property type="term" value="C:nucleus"/>
    <property type="evidence" value="ECO:0007669"/>
    <property type="project" value="TreeGrafter"/>
</dbReference>
<dbReference type="Pfam" id="PF10294">
    <property type="entry name" value="Methyltransf_16"/>
    <property type="match status" value="1"/>
</dbReference>